<organism evidence="2 3">
    <name type="scientific">Muraenolepis orangiensis</name>
    <name type="common">Patagonian moray cod</name>
    <dbReference type="NCBI Taxonomy" id="630683"/>
    <lineage>
        <taxon>Eukaryota</taxon>
        <taxon>Metazoa</taxon>
        <taxon>Chordata</taxon>
        <taxon>Craniata</taxon>
        <taxon>Vertebrata</taxon>
        <taxon>Euteleostomi</taxon>
        <taxon>Actinopterygii</taxon>
        <taxon>Neopterygii</taxon>
        <taxon>Teleostei</taxon>
        <taxon>Neoteleostei</taxon>
        <taxon>Acanthomorphata</taxon>
        <taxon>Zeiogadaria</taxon>
        <taxon>Gadariae</taxon>
        <taxon>Gadiformes</taxon>
        <taxon>Muraenolepidoidei</taxon>
        <taxon>Muraenolepididae</taxon>
        <taxon>Muraenolepis</taxon>
    </lineage>
</organism>
<protein>
    <submittedName>
        <fullName evidence="2">Uncharacterized protein</fullName>
    </submittedName>
</protein>
<evidence type="ECO:0000313" key="2">
    <source>
        <dbReference type="EMBL" id="KAJ3605818.1"/>
    </source>
</evidence>
<keyword evidence="3" id="KW-1185">Reference proteome</keyword>
<dbReference type="EMBL" id="JANIIK010000043">
    <property type="protein sequence ID" value="KAJ3605818.1"/>
    <property type="molecule type" value="Genomic_DNA"/>
</dbReference>
<dbReference type="Proteomes" id="UP001148018">
    <property type="component" value="Unassembled WGS sequence"/>
</dbReference>
<evidence type="ECO:0000313" key="3">
    <source>
        <dbReference type="Proteomes" id="UP001148018"/>
    </source>
</evidence>
<name>A0A9Q0IPM7_9TELE</name>
<sequence>MKIKSVRTTRVTCYYNSGVRGRSRRWLYYFSFSGSCAAFDQGGAKPRAPRDPSWLGGAKPRAPRGPSWLGGAKPRAPRGPSWLGGAKPRAPRGPR</sequence>
<reference evidence="2" key="1">
    <citation type="submission" date="2022-07" db="EMBL/GenBank/DDBJ databases">
        <title>Chromosome-level genome of Muraenolepis orangiensis.</title>
        <authorList>
            <person name="Kim J."/>
        </authorList>
    </citation>
    <scope>NUCLEOTIDE SEQUENCE</scope>
    <source>
        <strain evidence="2">KU_S4_2022</strain>
        <tissue evidence="2">Muscle</tissue>
    </source>
</reference>
<dbReference type="AlphaFoldDB" id="A0A9Q0IPM7"/>
<proteinExistence type="predicted"/>
<feature type="region of interest" description="Disordered" evidence="1">
    <location>
        <begin position="41"/>
        <end position="95"/>
    </location>
</feature>
<gene>
    <name evidence="2" type="ORF">NHX12_027862</name>
</gene>
<evidence type="ECO:0000256" key="1">
    <source>
        <dbReference type="SAM" id="MobiDB-lite"/>
    </source>
</evidence>
<accession>A0A9Q0IPM7</accession>
<comment type="caution">
    <text evidence="2">The sequence shown here is derived from an EMBL/GenBank/DDBJ whole genome shotgun (WGS) entry which is preliminary data.</text>
</comment>